<dbReference type="Gene3D" id="2.170.150.80">
    <property type="entry name" value="NAC domain"/>
    <property type="match status" value="1"/>
</dbReference>
<dbReference type="PANTHER" id="PTHR31744:SF210">
    <property type="entry name" value="NAC DOMAIN-CONTAINING PROTEIN 86-LIKE"/>
    <property type="match status" value="1"/>
</dbReference>
<organism evidence="7 8">
    <name type="scientific">Prunus armeniaca</name>
    <name type="common">Apricot</name>
    <name type="synonym">Armeniaca vulgaris</name>
    <dbReference type="NCBI Taxonomy" id="36596"/>
    <lineage>
        <taxon>Eukaryota</taxon>
        <taxon>Viridiplantae</taxon>
        <taxon>Streptophyta</taxon>
        <taxon>Embryophyta</taxon>
        <taxon>Tracheophyta</taxon>
        <taxon>Spermatophyta</taxon>
        <taxon>Magnoliopsida</taxon>
        <taxon>eudicotyledons</taxon>
        <taxon>Gunneridae</taxon>
        <taxon>Pentapetalae</taxon>
        <taxon>rosids</taxon>
        <taxon>fabids</taxon>
        <taxon>Rosales</taxon>
        <taxon>Rosaceae</taxon>
        <taxon>Amygdaloideae</taxon>
        <taxon>Amygdaleae</taxon>
        <taxon>Prunus</taxon>
    </lineage>
</organism>
<dbReference type="GO" id="GO:0003677">
    <property type="term" value="F:DNA binding"/>
    <property type="evidence" value="ECO:0007669"/>
    <property type="project" value="UniProtKB-KW"/>
</dbReference>
<reference evidence="7 8" key="1">
    <citation type="submission" date="2020-05" db="EMBL/GenBank/DDBJ databases">
        <authorList>
            <person name="Campoy J."/>
            <person name="Schneeberger K."/>
            <person name="Spophaly S."/>
        </authorList>
    </citation>
    <scope>NUCLEOTIDE SEQUENCE [LARGE SCALE GENOMIC DNA]</scope>
    <source>
        <strain evidence="7">PruArmRojPasFocal</strain>
    </source>
</reference>
<evidence type="ECO:0000259" key="6">
    <source>
        <dbReference type="PROSITE" id="PS51005"/>
    </source>
</evidence>
<dbReference type="InterPro" id="IPR003441">
    <property type="entry name" value="NAC-dom"/>
</dbReference>
<dbReference type="PROSITE" id="PS51005">
    <property type="entry name" value="NAC"/>
    <property type="match status" value="1"/>
</dbReference>
<evidence type="ECO:0000256" key="4">
    <source>
        <dbReference type="ARBA" id="ARBA00023242"/>
    </source>
</evidence>
<keyword evidence="2" id="KW-0238">DNA-binding</keyword>
<dbReference type="EMBL" id="CAEKDK010000002">
    <property type="protein sequence ID" value="CAB4270390.1"/>
    <property type="molecule type" value="Genomic_DNA"/>
</dbReference>
<proteinExistence type="predicted"/>
<accession>A0A6J5U214</accession>
<dbReference type="InterPro" id="IPR036093">
    <property type="entry name" value="NAC_dom_sf"/>
</dbReference>
<feature type="compositionally biased region" description="Pro residues" evidence="5">
    <location>
        <begin position="291"/>
        <end position="302"/>
    </location>
</feature>
<gene>
    <name evidence="7" type="ORF">CURHAP_LOCUS16486</name>
</gene>
<evidence type="ECO:0000313" key="7">
    <source>
        <dbReference type="EMBL" id="CAB4270390.1"/>
    </source>
</evidence>
<evidence type="ECO:0000313" key="8">
    <source>
        <dbReference type="Proteomes" id="UP000507222"/>
    </source>
</evidence>
<dbReference type="GO" id="GO:0006355">
    <property type="term" value="P:regulation of DNA-templated transcription"/>
    <property type="evidence" value="ECO:0007669"/>
    <property type="project" value="InterPro"/>
</dbReference>
<sequence length="631" mass="71467">MSSISRTTMEEGDSVPVVLPGFRFYPTEEVLVGYYLKKKIEGKDSNFSHIIPEIDVCKHEPCDVPAFFEEPDFPDHEMEWFFFSQPDYKYTNSTRCNRATDQGFYKITGKVREIKARRSKAVIGKKRTLTFYEGRVPKAKKTNWIMHEYYLTNTELAQLGPNPNQQKDFVLCRLKNKSANYKKVKADSGSGSGGCIASNSEEDQAAAADMISEPLEHLASQEVGDILNGNGDHDECTESPNGTGLRDNNDTSTCDDDEIDTWIFYDFDNQAACDLFQEYCAEPGENLDSLLPPPQPPQPPLPQDYCSSTQQSPLYTNQGNVPYVYDGDCNRQQSPIGDRNSYLTHKNNMSMNNQIEPVSNITYGVQNRATGESNSEVYNNSTNDFKEPVSNITCNFNNGAPNERISKACSQPKENLGSCFDPFQLQDFTLLSPMNSELGDFEHDNKLYWHAMRILSCEETPNTIFSDPNLPELWGNSTSEVNLLVTGKWQLLKCHLELYSPPASPDKIIWRPCHTIPQYQPTSVHGRCCEKNPTAKLYHKTSCRVLHCSPSENQVLKAYGLKQTSTGFFQVWKHLLETINQVPSGTWYNISVPSSSSSLILGLSFRFLLFWKWYYTGSAAAWLLESQYMLQ</sequence>
<keyword evidence="1" id="KW-0805">Transcription regulation</keyword>
<keyword evidence="3" id="KW-0804">Transcription</keyword>
<feature type="region of interest" description="Disordered" evidence="5">
    <location>
        <begin position="229"/>
        <end position="252"/>
    </location>
</feature>
<feature type="domain" description="NAC" evidence="6">
    <location>
        <begin position="18"/>
        <end position="177"/>
    </location>
</feature>
<evidence type="ECO:0000256" key="3">
    <source>
        <dbReference type="ARBA" id="ARBA00023163"/>
    </source>
</evidence>
<dbReference type="AlphaFoldDB" id="A0A6J5U214"/>
<protein>
    <recommendedName>
        <fullName evidence="6">NAC domain-containing protein</fullName>
    </recommendedName>
</protein>
<feature type="region of interest" description="Disordered" evidence="5">
    <location>
        <begin position="284"/>
        <end position="307"/>
    </location>
</feature>
<dbReference type="Pfam" id="PF02365">
    <property type="entry name" value="NAM"/>
    <property type="match status" value="1"/>
</dbReference>
<dbReference type="PANTHER" id="PTHR31744">
    <property type="entry name" value="PROTEIN CUP-SHAPED COTYLEDON 2-RELATED"/>
    <property type="match status" value="1"/>
</dbReference>
<evidence type="ECO:0000256" key="1">
    <source>
        <dbReference type="ARBA" id="ARBA00023015"/>
    </source>
</evidence>
<evidence type="ECO:0000256" key="5">
    <source>
        <dbReference type="SAM" id="MobiDB-lite"/>
    </source>
</evidence>
<dbReference type="SUPFAM" id="SSF101941">
    <property type="entry name" value="NAC domain"/>
    <property type="match status" value="1"/>
</dbReference>
<dbReference type="Proteomes" id="UP000507222">
    <property type="component" value="Unassembled WGS sequence"/>
</dbReference>
<name>A0A6J5U214_PRUAR</name>
<evidence type="ECO:0000256" key="2">
    <source>
        <dbReference type="ARBA" id="ARBA00023125"/>
    </source>
</evidence>
<keyword evidence="4" id="KW-0539">Nucleus</keyword>